<dbReference type="InterPro" id="IPR015898">
    <property type="entry name" value="G-protein_gamma-like_dom"/>
</dbReference>
<keyword evidence="4" id="KW-0472">Membrane</keyword>
<name>A0A6P6WRA4_COFAR</name>
<gene>
    <name evidence="9" type="primary">LOC113735194</name>
</gene>
<dbReference type="SMART" id="SM01224">
    <property type="entry name" value="G_gamma"/>
    <property type="match status" value="1"/>
</dbReference>
<feature type="compositionally biased region" description="Low complexity" evidence="6">
    <location>
        <begin position="9"/>
        <end position="47"/>
    </location>
</feature>
<evidence type="ECO:0000256" key="5">
    <source>
        <dbReference type="ARBA" id="ARBA00023224"/>
    </source>
</evidence>
<protein>
    <submittedName>
        <fullName evidence="9">Guanine nucleotide-binding protein subunit gamma 1-like</fullName>
    </submittedName>
</protein>
<keyword evidence="8" id="KW-1185">Reference proteome</keyword>
<keyword evidence="2" id="KW-1003">Cell membrane</keyword>
<keyword evidence="3" id="KW-0175">Coiled coil</keyword>
<evidence type="ECO:0000256" key="4">
    <source>
        <dbReference type="ARBA" id="ARBA00023136"/>
    </source>
</evidence>
<dbReference type="InterPro" id="IPR045878">
    <property type="entry name" value="GG1/2"/>
</dbReference>
<dbReference type="PANTHER" id="PTHR35129:SF5">
    <property type="entry name" value="GUANINE NUCLEOTIDE-BINDING PROTEIN SUBUNIT GAMMA 2"/>
    <property type="match status" value="1"/>
</dbReference>
<sequence length="153" mass="16378">MMDMVSASEANNNNNEQNARNPTTTSSSSSSSSPLPAVVVSSSSSSSLRGGETRHEPRPLSGIGGVGGTHPGFMGKHRMTAAIGYLDQQIQIIQEELDQLDTLGQSSVVCKELITSIESVPDALLPQTKGPVETGWDRWFQGGHGSRNRKKWI</sequence>
<evidence type="ECO:0000313" key="9">
    <source>
        <dbReference type="RefSeq" id="XP_027117974.1"/>
    </source>
</evidence>
<evidence type="ECO:0000313" key="8">
    <source>
        <dbReference type="Proteomes" id="UP001652660"/>
    </source>
</evidence>
<dbReference type="RefSeq" id="XP_027117974.1">
    <property type="nucleotide sequence ID" value="XM_027262173.2"/>
</dbReference>
<feature type="domain" description="G protein gamma" evidence="7">
    <location>
        <begin position="79"/>
        <end position="153"/>
    </location>
</feature>
<dbReference type="Proteomes" id="UP001652660">
    <property type="component" value="Chromosome 3c"/>
</dbReference>
<dbReference type="GO" id="GO:0005886">
    <property type="term" value="C:plasma membrane"/>
    <property type="evidence" value="ECO:0007669"/>
    <property type="project" value="UniProtKB-SubCell"/>
</dbReference>
<evidence type="ECO:0000256" key="3">
    <source>
        <dbReference type="ARBA" id="ARBA00023054"/>
    </source>
</evidence>
<dbReference type="AlphaFoldDB" id="A0A6P6WRA4"/>
<reference evidence="8" key="1">
    <citation type="journal article" date="2025" name="Foods">
        <title>Unveiling the Microbial Signatures of Arabica Coffee Cherries: Insights into Ripeness Specific Diversity, Functional Traits, and Implications for Quality and Safety.</title>
        <authorList>
            <consortium name="RefSeq"/>
            <person name="Tenea G.N."/>
            <person name="Cifuentes V."/>
            <person name="Reyes P."/>
            <person name="Cevallos-Vallejos M."/>
        </authorList>
    </citation>
    <scope>NUCLEOTIDE SEQUENCE [LARGE SCALE GENOMIC DNA]</scope>
</reference>
<evidence type="ECO:0000256" key="1">
    <source>
        <dbReference type="ARBA" id="ARBA00004236"/>
    </source>
</evidence>
<keyword evidence="5" id="KW-0807">Transducer</keyword>
<proteinExistence type="predicted"/>
<evidence type="ECO:0000256" key="2">
    <source>
        <dbReference type="ARBA" id="ARBA00022475"/>
    </source>
</evidence>
<organism evidence="8 9">
    <name type="scientific">Coffea arabica</name>
    <name type="common">Arabian coffee</name>
    <dbReference type="NCBI Taxonomy" id="13443"/>
    <lineage>
        <taxon>Eukaryota</taxon>
        <taxon>Viridiplantae</taxon>
        <taxon>Streptophyta</taxon>
        <taxon>Embryophyta</taxon>
        <taxon>Tracheophyta</taxon>
        <taxon>Spermatophyta</taxon>
        <taxon>Magnoliopsida</taxon>
        <taxon>eudicotyledons</taxon>
        <taxon>Gunneridae</taxon>
        <taxon>Pentapetalae</taxon>
        <taxon>asterids</taxon>
        <taxon>lamiids</taxon>
        <taxon>Gentianales</taxon>
        <taxon>Rubiaceae</taxon>
        <taxon>Ixoroideae</taxon>
        <taxon>Gardenieae complex</taxon>
        <taxon>Bertiereae - Coffeeae clade</taxon>
        <taxon>Coffeeae</taxon>
        <taxon>Coffea</taxon>
    </lineage>
</organism>
<dbReference type="Pfam" id="PF00631">
    <property type="entry name" value="G-gamma"/>
    <property type="match status" value="1"/>
</dbReference>
<accession>A0A6P6WRA4</accession>
<evidence type="ECO:0000256" key="6">
    <source>
        <dbReference type="SAM" id="MobiDB-lite"/>
    </source>
</evidence>
<comment type="subcellular location">
    <subcellularLocation>
        <location evidence="1">Cell membrane</location>
    </subcellularLocation>
</comment>
<dbReference type="OrthoDB" id="776094at2759"/>
<feature type="region of interest" description="Disordered" evidence="6">
    <location>
        <begin position="1"/>
        <end position="71"/>
    </location>
</feature>
<dbReference type="PANTHER" id="PTHR35129">
    <property type="entry name" value="GUANINE NUCLEOTIDE-BINDING PROTEIN SUBUNIT GAMMA 1"/>
    <property type="match status" value="1"/>
</dbReference>
<reference evidence="9" key="2">
    <citation type="submission" date="2025-08" db="UniProtKB">
        <authorList>
            <consortium name="RefSeq"/>
        </authorList>
    </citation>
    <scope>IDENTIFICATION</scope>
    <source>
        <tissue evidence="9">Leaves</tissue>
    </source>
</reference>
<evidence type="ECO:0000259" key="7">
    <source>
        <dbReference type="SMART" id="SM01224"/>
    </source>
</evidence>
<dbReference type="GO" id="GO:0007186">
    <property type="term" value="P:G protein-coupled receptor signaling pathway"/>
    <property type="evidence" value="ECO:0007669"/>
    <property type="project" value="InterPro"/>
</dbReference>
<dbReference type="GeneID" id="113735194"/>